<gene>
    <name evidence="5" type="ORF">AUF17_18370</name>
    <name evidence="4" type="ORF">EK398_17615</name>
    <name evidence="2" type="ORF">P7D43_08875</name>
    <name evidence="3" type="ORF">P7D79_09655</name>
</gene>
<keyword evidence="1" id="KW-1133">Transmembrane helix</keyword>
<dbReference type="EMBL" id="JARPWY010000022">
    <property type="protein sequence ID" value="MDT2514497.1"/>
    <property type="molecule type" value="Genomic_DNA"/>
</dbReference>
<dbReference type="Proteomes" id="UP000288388">
    <property type="component" value="Unassembled WGS sequence"/>
</dbReference>
<evidence type="ECO:0000313" key="4">
    <source>
        <dbReference type="EMBL" id="RVU92347.1"/>
    </source>
</evidence>
<dbReference type="AlphaFoldDB" id="A0A2N8PT70"/>
<sequence length="71" mass="8354">MDNFISTVLNNPESIGFPVLFVFLLVWVMKQNNAREERYLNTIDDLTESLKQIERIETIVNRIRERIGENG</sequence>
<proteinExistence type="predicted"/>
<evidence type="ECO:0000313" key="6">
    <source>
        <dbReference type="Proteomes" id="UP000288388"/>
    </source>
</evidence>
<dbReference type="Proteomes" id="UP000316316">
    <property type="component" value="Unassembled WGS sequence"/>
</dbReference>
<reference evidence="4 6" key="2">
    <citation type="submission" date="2018-12" db="EMBL/GenBank/DDBJ databases">
        <title>A novel vanA-carrying plasmid in a clinical isolate of Enterococcus avium.</title>
        <authorList>
            <person name="Bernasconi O.J."/>
            <person name="Luzzaro F."/>
            <person name="Endimiani A."/>
        </authorList>
    </citation>
    <scope>NUCLEOTIDE SEQUENCE [LARGE SCALE GENOMIC DNA]</scope>
    <source>
        <strain evidence="4 6">LC0559/18</strain>
    </source>
</reference>
<dbReference type="InterPro" id="IPR024405">
    <property type="entry name" value="Phage_BhlA/UviB"/>
</dbReference>
<evidence type="ECO:0000313" key="5">
    <source>
        <dbReference type="EMBL" id="TRZ28676.1"/>
    </source>
</evidence>
<dbReference type="GeneID" id="69570347"/>
<dbReference type="EMBL" id="RYZS01000002">
    <property type="protein sequence ID" value="RVU92347.1"/>
    <property type="molecule type" value="Genomic_DNA"/>
</dbReference>
<evidence type="ECO:0000256" key="1">
    <source>
        <dbReference type="SAM" id="Phobius"/>
    </source>
</evidence>
<evidence type="ECO:0000313" key="2">
    <source>
        <dbReference type="EMBL" id="MDT2402484.1"/>
    </source>
</evidence>
<keyword evidence="1" id="KW-0472">Membrane</keyword>
<dbReference type="RefSeq" id="WP_016178874.1">
    <property type="nucleotide sequence ID" value="NZ_CAAKNX010000103.1"/>
</dbReference>
<reference evidence="2 7" key="3">
    <citation type="submission" date="2023-03" db="EMBL/GenBank/DDBJ databases">
        <authorList>
            <person name="Shen W."/>
            <person name="Cai J."/>
        </authorList>
    </citation>
    <scope>NUCLEOTIDE SEQUENCE [LARGE SCALE GENOMIC DNA]</scope>
    <source>
        <strain evidence="2">P33-2</strain>
        <strain evidence="3 7">Y2</strain>
    </source>
</reference>
<comment type="caution">
    <text evidence="4">The sequence shown here is derived from an EMBL/GenBank/DDBJ whole genome shotgun (WGS) entry which is preliminary data.</text>
</comment>
<evidence type="ECO:0000313" key="7">
    <source>
        <dbReference type="Proteomes" id="UP001264335"/>
    </source>
</evidence>
<dbReference type="Proteomes" id="UP001264335">
    <property type="component" value="Unassembled WGS sequence"/>
</dbReference>
<dbReference type="Proteomes" id="UP001260773">
    <property type="component" value="Unassembled WGS sequence"/>
</dbReference>
<dbReference type="Pfam" id="PF10960">
    <property type="entry name" value="Holin_BhlA"/>
    <property type="match status" value="1"/>
</dbReference>
<accession>A0A2N8PT70</accession>
<reference evidence="5" key="1">
    <citation type="submission" date="2017-10" db="EMBL/GenBank/DDBJ databases">
        <title>FDA dAtabase for Regulatory Grade micrObial Sequences (FDA-ARGOS): Supporting development and validation of Infectious Disease Dx tests.</title>
        <authorList>
            <person name="Campos J."/>
            <person name="Goldberg B."/>
            <person name="Tallon L.J."/>
            <person name="Sadzewicz L."/>
            <person name="Sengamalay N."/>
            <person name="Ott S."/>
            <person name="Godinez A."/>
            <person name="Nagaraj S."/>
            <person name="Vyas G."/>
            <person name="Aluvathingal J."/>
            <person name="Nadendla S."/>
            <person name="Geyer C."/>
            <person name="Nandy P."/>
            <person name="Hobson J."/>
            <person name="Sichtig H."/>
        </authorList>
    </citation>
    <scope>NUCLEOTIDE SEQUENCE [LARGE SCALE GENOMIC DNA]</scope>
    <source>
        <strain evidence="5">FDAARGOS_185</strain>
    </source>
</reference>
<organism evidence="4 6">
    <name type="scientific">Enterococcus avium</name>
    <name type="common">Streptococcus avium</name>
    <dbReference type="NCBI Taxonomy" id="33945"/>
    <lineage>
        <taxon>Bacteria</taxon>
        <taxon>Bacillati</taxon>
        <taxon>Bacillota</taxon>
        <taxon>Bacilli</taxon>
        <taxon>Lactobacillales</taxon>
        <taxon>Enterococcaceae</taxon>
        <taxon>Enterococcus</taxon>
    </lineage>
</organism>
<dbReference type="EMBL" id="PDXQ01000002">
    <property type="protein sequence ID" value="TRZ28676.1"/>
    <property type="molecule type" value="Genomic_DNA"/>
</dbReference>
<feature type="transmembrane region" description="Helical" evidence="1">
    <location>
        <begin position="12"/>
        <end position="29"/>
    </location>
</feature>
<protein>
    <submittedName>
        <fullName evidence="2">BhlA/UviB family holin-like peptide</fullName>
    </submittedName>
</protein>
<dbReference type="EMBL" id="JARPWH010000024">
    <property type="protein sequence ID" value="MDT2402484.1"/>
    <property type="molecule type" value="Genomic_DNA"/>
</dbReference>
<keyword evidence="1" id="KW-0812">Transmembrane</keyword>
<name>A0A2N8PT70_ENTAV</name>
<evidence type="ECO:0000313" key="3">
    <source>
        <dbReference type="EMBL" id="MDT2514497.1"/>
    </source>
</evidence>